<dbReference type="EMBL" id="LWDX02063831">
    <property type="protein sequence ID" value="OEL16156.1"/>
    <property type="molecule type" value="Genomic_DNA"/>
</dbReference>
<name>A0A1E5UTE4_9POAL</name>
<dbReference type="PANTHER" id="PTHR48243">
    <property type="entry name" value="AMINOTRANSFERASE-LIKE PLANT MOBILE DOMAIN-CONTAINING PROTEIN"/>
    <property type="match status" value="1"/>
</dbReference>
<evidence type="ECO:0000313" key="2">
    <source>
        <dbReference type="Proteomes" id="UP000095767"/>
    </source>
</evidence>
<accession>A0A1E5UTE4</accession>
<proteinExistence type="predicted"/>
<dbReference type="OrthoDB" id="693805at2759"/>
<dbReference type="Proteomes" id="UP000095767">
    <property type="component" value="Unassembled WGS sequence"/>
</dbReference>
<sequence length="168" mass="18597">MTAPPHVQLSTAFRSPSQLVIAQGGGSEGTMSWAKKVVNKVKAVHTRLHSGNLRSSCGTNSPALRYAMDAMSMDSILQSATTQEEKQIKIRVLTLKEQIVLQTDQERQAFTMLKDQTFKHTRVYDKSLLVSVSFLGDFEEAILSIGWNNFLDISEQGSRLLTLNSLAP</sequence>
<dbReference type="PANTHER" id="PTHR48243:SF1">
    <property type="entry name" value="AMINOTRANSFERASE-LIKE PLANT MOBILE DOMAIN-CONTAINING PROTEIN"/>
    <property type="match status" value="1"/>
</dbReference>
<protein>
    <submittedName>
        <fullName evidence="1">Uncharacterized protein</fullName>
    </submittedName>
</protein>
<dbReference type="AlphaFoldDB" id="A0A1E5UTE4"/>
<keyword evidence="2" id="KW-1185">Reference proteome</keyword>
<gene>
    <name evidence="1" type="ORF">BAE44_0022825</name>
</gene>
<organism evidence="1 2">
    <name type="scientific">Dichanthelium oligosanthes</name>
    <dbReference type="NCBI Taxonomy" id="888268"/>
    <lineage>
        <taxon>Eukaryota</taxon>
        <taxon>Viridiplantae</taxon>
        <taxon>Streptophyta</taxon>
        <taxon>Embryophyta</taxon>
        <taxon>Tracheophyta</taxon>
        <taxon>Spermatophyta</taxon>
        <taxon>Magnoliopsida</taxon>
        <taxon>Liliopsida</taxon>
        <taxon>Poales</taxon>
        <taxon>Poaceae</taxon>
        <taxon>PACMAD clade</taxon>
        <taxon>Panicoideae</taxon>
        <taxon>Panicodae</taxon>
        <taxon>Paniceae</taxon>
        <taxon>Dichantheliinae</taxon>
        <taxon>Dichanthelium</taxon>
    </lineage>
</organism>
<comment type="caution">
    <text evidence="1">The sequence shown here is derived from an EMBL/GenBank/DDBJ whole genome shotgun (WGS) entry which is preliminary data.</text>
</comment>
<reference evidence="1 2" key="1">
    <citation type="submission" date="2016-09" db="EMBL/GenBank/DDBJ databases">
        <title>The draft genome of Dichanthelium oligosanthes: A C3 panicoid grass species.</title>
        <authorList>
            <person name="Studer A.J."/>
            <person name="Schnable J.C."/>
            <person name="Brutnell T.P."/>
        </authorList>
    </citation>
    <scope>NUCLEOTIDE SEQUENCE [LARGE SCALE GENOMIC DNA]</scope>
    <source>
        <strain evidence="2">cv. Kellogg 1175</strain>
        <tissue evidence="1">Leaf</tissue>
    </source>
</reference>
<evidence type="ECO:0000313" key="1">
    <source>
        <dbReference type="EMBL" id="OEL16156.1"/>
    </source>
</evidence>